<dbReference type="Proteomes" id="UP000621560">
    <property type="component" value="Unassembled WGS sequence"/>
</dbReference>
<dbReference type="EMBL" id="JACXIZ010000016">
    <property type="protein sequence ID" value="MBD2845476.1"/>
    <property type="molecule type" value="Genomic_DNA"/>
</dbReference>
<comment type="caution">
    <text evidence="2">The sequence shown here is derived from an EMBL/GenBank/DDBJ whole genome shotgun (WGS) entry which is preliminary data.</text>
</comment>
<accession>A0A927GRP6</accession>
<dbReference type="InterPro" id="IPR006626">
    <property type="entry name" value="PbH1"/>
</dbReference>
<organism evidence="2 3">
    <name type="scientific">Paenibacillus sabuli</name>
    <dbReference type="NCBI Taxonomy" id="2772509"/>
    <lineage>
        <taxon>Bacteria</taxon>
        <taxon>Bacillati</taxon>
        <taxon>Bacillota</taxon>
        <taxon>Bacilli</taxon>
        <taxon>Bacillales</taxon>
        <taxon>Paenibacillaceae</taxon>
        <taxon>Paenibacillus</taxon>
    </lineage>
</organism>
<dbReference type="InterPro" id="IPR011050">
    <property type="entry name" value="Pectin_lyase_fold/virulence"/>
</dbReference>
<dbReference type="RefSeq" id="WP_190917124.1">
    <property type="nucleotide sequence ID" value="NZ_JACXIZ010000016.1"/>
</dbReference>
<dbReference type="SUPFAM" id="SSF51126">
    <property type="entry name" value="Pectin lyase-like"/>
    <property type="match status" value="2"/>
</dbReference>
<dbReference type="InterPro" id="IPR012334">
    <property type="entry name" value="Pectin_lyas_fold"/>
</dbReference>
<gene>
    <name evidence="2" type="ORF">IDH44_09775</name>
</gene>
<proteinExistence type="predicted"/>
<protein>
    <submittedName>
        <fullName evidence="2">Right-handed parallel beta-helix repeat-containing protein</fullName>
    </submittedName>
</protein>
<sequence length="204" mass="23055">MRHFIIRHNRFTNNRARGVLIHGFDGLVEHNVFDSIQGAAIQIETGSEARWSEGHGAGNLVIRNNQFRNCDLNAWQMAVLYMGVYLPGGRTAYPIFEQILIERNTFVNCPRMAMFLSSCRDVRVIGNTIINANQIPMDAHTYGSSQQEKPIYDETYCGTIYLMQASDVELADNICFSTTDQRNSGIEWDTATTRNITARNNVGL</sequence>
<evidence type="ECO:0000313" key="2">
    <source>
        <dbReference type="EMBL" id="MBD2845476.1"/>
    </source>
</evidence>
<dbReference type="AlphaFoldDB" id="A0A927GRP6"/>
<feature type="domain" description="Right handed beta helix" evidence="1">
    <location>
        <begin position="6"/>
        <end position="201"/>
    </location>
</feature>
<dbReference type="Pfam" id="PF13229">
    <property type="entry name" value="Beta_helix"/>
    <property type="match status" value="1"/>
</dbReference>
<evidence type="ECO:0000259" key="1">
    <source>
        <dbReference type="Pfam" id="PF13229"/>
    </source>
</evidence>
<dbReference type="SMART" id="SM00710">
    <property type="entry name" value="PbH1"/>
    <property type="match status" value="5"/>
</dbReference>
<evidence type="ECO:0000313" key="3">
    <source>
        <dbReference type="Proteomes" id="UP000621560"/>
    </source>
</evidence>
<name>A0A927GRP6_9BACL</name>
<reference evidence="2" key="1">
    <citation type="submission" date="2020-09" db="EMBL/GenBank/DDBJ databases">
        <title>A novel bacterium of genus Paenibacillus, isolated from South China Sea.</title>
        <authorList>
            <person name="Huang H."/>
            <person name="Mo K."/>
            <person name="Hu Y."/>
        </authorList>
    </citation>
    <scope>NUCLEOTIDE SEQUENCE</scope>
    <source>
        <strain evidence="2">IB182496</strain>
    </source>
</reference>
<keyword evidence="3" id="KW-1185">Reference proteome</keyword>
<dbReference type="InterPro" id="IPR039448">
    <property type="entry name" value="Beta_helix"/>
</dbReference>
<dbReference type="Gene3D" id="2.160.20.10">
    <property type="entry name" value="Single-stranded right-handed beta-helix, Pectin lyase-like"/>
    <property type="match status" value="1"/>
</dbReference>